<evidence type="ECO:0000256" key="2">
    <source>
        <dbReference type="SAM" id="SignalP"/>
    </source>
</evidence>
<protein>
    <submittedName>
        <fullName evidence="3">Uncharacterized protein</fullName>
    </submittedName>
</protein>
<evidence type="ECO:0000313" key="3">
    <source>
        <dbReference type="EMBL" id="JAT30217.1"/>
    </source>
</evidence>
<name>A0A1B6M2R5_9HEMI</name>
<feature type="compositionally biased region" description="Basic residues" evidence="1">
    <location>
        <begin position="271"/>
        <end position="285"/>
    </location>
</feature>
<feature type="region of interest" description="Disordered" evidence="1">
    <location>
        <begin position="96"/>
        <end position="155"/>
    </location>
</feature>
<feature type="compositionally biased region" description="Polar residues" evidence="1">
    <location>
        <begin position="129"/>
        <end position="155"/>
    </location>
</feature>
<feature type="region of interest" description="Disordered" evidence="1">
    <location>
        <begin position="22"/>
        <end position="59"/>
    </location>
</feature>
<feature type="chain" id="PRO_5008587799" evidence="2">
    <location>
        <begin position="21"/>
        <end position="362"/>
    </location>
</feature>
<accession>A0A1B6M2R5</accession>
<dbReference type="EMBL" id="GEBQ01009760">
    <property type="protein sequence ID" value="JAT30217.1"/>
    <property type="molecule type" value="Transcribed_RNA"/>
</dbReference>
<reference evidence="3" key="1">
    <citation type="submission" date="2015-11" db="EMBL/GenBank/DDBJ databases">
        <title>De novo transcriptome assembly of four potential Pierce s Disease insect vectors from Arizona vineyards.</title>
        <authorList>
            <person name="Tassone E.E."/>
        </authorList>
    </citation>
    <scope>NUCLEOTIDE SEQUENCE</scope>
</reference>
<dbReference type="AlphaFoldDB" id="A0A1B6M2R5"/>
<organism evidence="3">
    <name type="scientific">Graphocephala atropunctata</name>
    <dbReference type="NCBI Taxonomy" id="36148"/>
    <lineage>
        <taxon>Eukaryota</taxon>
        <taxon>Metazoa</taxon>
        <taxon>Ecdysozoa</taxon>
        <taxon>Arthropoda</taxon>
        <taxon>Hexapoda</taxon>
        <taxon>Insecta</taxon>
        <taxon>Pterygota</taxon>
        <taxon>Neoptera</taxon>
        <taxon>Paraneoptera</taxon>
        <taxon>Hemiptera</taxon>
        <taxon>Auchenorrhyncha</taxon>
        <taxon>Membracoidea</taxon>
        <taxon>Cicadellidae</taxon>
        <taxon>Cicadellinae</taxon>
        <taxon>Cicadellini</taxon>
        <taxon>Graphocephala</taxon>
    </lineage>
</organism>
<feature type="signal peptide" evidence="2">
    <location>
        <begin position="1"/>
        <end position="20"/>
    </location>
</feature>
<feature type="compositionally biased region" description="Low complexity" evidence="1">
    <location>
        <begin position="299"/>
        <end position="312"/>
    </location>
</feature>
<gene>
    <name evidence="3" type="ORF">g.7316</name>
</gene>
<evidence type="ECO:0000256" key="1">
    <source>
        <dbReference type="SAM" id="MobiDB-lite"/>
    </source>
</evidence>
<keyword evidence="2" id="KW-0732">Signal</keyword>
<feature type="non-terminal residue" evidence="3">
    <location>
        <position position="362"/>
    </location>
</feature>
<sequence length="362" mass="40093">MSQRVLFTCYWLLAVGRGSGLTGLMSKDRETSTMVPHSPRPPPNSTTSPPTLEPPGSQVHPLVNISLSFLSPHRNISLQQSAGVYLRDVLSTPSSITTTPFSPSVPLPSTSLTTNTPTTPKLPLKSTSQEVKLTSESKLSTHTFPNSTTHQKSATHNITIKKSLTKEEVHEIPSTSQKEWFIRRKHKGPYYANRVKQLSAALRLTDPPVLEEHVQNHNELNSSENIAPHKNFTKIHGIVRGTTKTIKNRHYKATRKPFPTYQTLSTDKQNMTKKVKSMDHPRKRPITMGIPASSTVLQTPRATTTPSPTAETYNPQDSDEYYSSYGEYPDLPVLGYNATGYMEAAVLPDPDNSPVDEVAEAE</sequence>
<proteinExistence type="predicted"/>
<feature type="region of interest" description="Disordered" evidence="1">
    <location>
        <begin position="296"/>
        <end position="326"/>
    </location>
</feature>
<feature type="compositionally biased region" description="Low complexity" evidence="1">
    <location>
        <begin position="96"/>
        <end position="128"/>
    </location>
</feature>
<feature type="region of interest" description="Disordered" evidence="1">
    <location>
        <begin position="269"/>
        <end position="288"/>
    </location>
</feature>